<evidence type="ECO:0000313" key="3">
    <source>
        <dbReference type="EMBL" id="SPD29160.1"/>
    </source>
</evidence>
<evidence type="ECO:0000256" key="1">
    <source>
        <dbReference type="ARBA" id="ARBA00022448"/>
    </source>
</evidence>
<name>A0A2N9IY27_FAGSY</name>
<dbReference type="PANTHER" id="PTHR43023:SF3">
    <property type="entry name" value="PROTEIN TRIGALACTOSYLDIACYLGLYCEROL 3, CHLOROPLASTIC"/>
    <property type="match status" value="1"/>
</dbReference>
<evidence type="ECO:0000256" key="2">
    <source>
        <dbReference type="SAM" id="MobiDB-lite"/>
    </source>
</evidence>
<accession>A0A2N9IY27</accession>
<sequence length="145" mass="16138">MVLLSGSALFPLSIPNGASRSASVAVSGGRRINSFCYKQWKEQRKVVCACVASPQNLRSDESSATKFNDSFKSESSSTVREPEDDSDVLIECRDVYKSFGEKHILRGVSFKVNRLLVDPLIPGSMWSLPLVRDSLKRVWNIRVIS</sequence>
<dbReference type="AlphaFoldDB" id="A0A2N9IY27"/>
<organism evidence="3">
    <name type="scientific">Fagus sylvatica</name>
    <name type="common">Beechnut</name>
    <dbReference type="NCBI Taxonomy" id="28930"/>
    <lineage>
        <taxon>Eukaryota</taxon>
        <taxon>Viridiplantae</taxon>
        <taxon>Streptophyta</taxon>
        <taxon>Embryophyta</taxon>
        <taxon>Tracheophyta</taxon>
        <taxon>Spermatophyta</taxon>
        <taxon>Magnoliopsida</taxon>
        <taxon>eudicotyledons</taxon>
        <taxon>Gunneridae</taxon>
        <taxon>Pentapetalae</taxon>
        <taxon>rosids</taxon>
        <taxon>fabids</taxon>
        <taxon>Fagales</taxon>
        <taxon>Fagaceae</taxon>
        <taxon>Fagus</taxon>
    </lineage>
</organism>
<proteinExistence type="predicted"/>
<dbReference type="EMBL" id="OIVN01006261">
    <property type="protein sequence ID" value="SPD29160.1"/>
    <property type="molecule type" value="Genomic_DNA"/>
</dbReference>
<dbReference type="PANTHER" id="PTHR43023">
    <property type="entry name" value="PROTEIN TRIGALACTOSYLDIACYLGLYCEROL 3, CHLOROPLASTIC"/>
    <property type="match status" value="1"/>
</dbReference>
<protein>
    <submittedName>
        <fullName evidence="3">Uncharacterized protein</fullName>
    </submittedName>
</protein>
<reference evidence="3" key="1">
    <citation type="submission" date="2018-02" db="EMBL/GenBank/DDBJ databases">
        <authorList>
            <person name="Cohen D.B."/>
            <person name="Kent A.D."/>
        </authorList>
    </citation>
    <scope>NUCLEOTIDE SEQUENCE</scope>
</reference>
<keyword evidence="1" id="KW-0813">Transport</keyword>
<feature type="compositionally biased region" description="Polar residues" evidence="2">
    <location>
        <begin position="64"/>
        <end position="79"/>
    </location>
</feature>
<gene>
    <name evidence="3" type="ORF">FSB_LOCUS57042</name>
</gene>
<feature type="region of interest" description="Disordered" evidence="2">
    <location>
        <begin position="56"/>
        <end position="85"/>
    </location>
</feature>